<organism evidence="1 2">
    <name type="scientific">Thiothrix litoralis</name>
    <dbReference type="NCBI Taxonomy" id="2891210"/>
    <lineage>
        <taxon>Bacteria</taxon>
        <taxon>Pseudomonadati</taxon>
        <taxon>Pseudomonadota</taxon>
        <taxon>Gammaproteobacteria</taxon>
        <taxon>Thiotrichales</taxon>
        <taxon>Thiotrichaceae</taxon>
        <taxon>Thiothrix</taxon>
    </lineage>
</organism>
<accession>A0ABX7WQB5</accession>
<name>A0ABX7WQB5_9GAMM</name>
<evidence type="ECO:0000313" key="2">
    <source>
        <dbReference type="Proteomes" id="UP000672039"/>
    </source>
</evidence>
<evidence type="ECO:0008006" key="3">
    <source>
        <dbReference type="Google" id="ProtNLM"/>
    </source>
</evidence>
<dbReference type="Proteomes" id="UP000672039">
    <property type="component" value="Chromosome"/>
</dbReference>
<proteinExistence type="predicted"/>
<reference evidence="1 2" key="1">
    <citation type="submission" date="2021-04" db="EMBL/GenBank/DDBJ databases">
        <title>Genomics, taxonomy and metabolism of representatives of sulfur bacteria of the genus Thiothrix: Thiothrix fructosivorans QT, Thiothrix unzii A1T and three new species, Thiothrix subterranea sp. nov., Thiothrix litoralis sp. nov. and 'Candidatus Thiothrix anitrata' sp. nov.</title>
        <authorList>
            <person name="Ravin N.V."/>
            <person name="Smolyakov D."/>
            <person name="Rudenko T.S."/>
            <person name="Mardanov A.V."/>
            <person name="Beletsky A.V."/>
            <person name="Markov N.D."/>
            <person name="Fomenkov A.I."/>
            <person name="Roberts R.J."/>
            <person name="Karnachuk O.V."/>
            <person name="Novikov A."/>
            <person name="Grabovich M.Y."/>
        </authorList>
    </citation>
    <scope>NUCLEOTIDE SEQUENCE [LARGE SCALE GENOMIC DNA]</scope>
    <source>
        <strain evidence="1 2">AS</strain>
    </source>
</reference>
<sequence>MIEFSQPFVSQWEQQLHEALLVGDWESAANCAHKAISSVRLYGSPKLETLLCQIRDGGSGMNFVEIQQALSAEFASVTETVNAWVATQKSAT</sequence>
<protein>
    <recommendedName>
        <fullName evidence="3">Hpt domain-containing protein</fullName>
    </recommendedName>
</protein>
<dbReference type="EMBL" id="CP072801">
    <property type="protein sequence ID" value="QTR45372.1"/>
    <property type="molecule type" value="Genomic_DNA"/>
</dbReference>
<gene>
    <name evidence="1" type="ORF">J9253_15365</name>
</gene>
<keyword evidence="2" id="KW-1185">Reference proteome</keyword>
<dbReference type="RefSeq" id="WP_210221785.1">
    <property type="nucleotide sequence ID" value="NZ_CP072801.1"/>
</dbReference>
<evidence type="ECO:0000313" key="1">
    <source>
        <dbReference type="EMBL" id="QTR45372.1"/>
    </source>
</evidence>